<dbReference type="EMBL" id="DXEN01000009">
    <property type="protein sequence ID" value="HIX85270.1"/>
    <property type="molecule type" value="Genomic_DNA"/>
</dbReference>
<comment type="caution">
    <text evidence="1">The sequence shown here is derived from an EMBL/GenBank/DDBJ whole genome shotgun (WGS) entry which is preliminary data.</text>
</comment>
<accession>A0A9D2BP38</accession>
<evidence type="ECO:0000313" key="1">
    <source>
        <dbReference type="EMBL" id="HIX85270.1"/>
    </source>
</evidence>
<dbReference type="Proteomes" id="UP000823847">
    <property type="component" value="Unassembled WGS sequence"/>
</dbReference>
<sequence length="381" mass="44639">MDRMKWRNILIYSFMFICLGHVSWARTIKRISVSGNEPYVDHVSLQDGSADMDLLVKFVFDEPGNCLTVSLISYRRLFVFQSDVRYSQVVRCFKLRPSKLPYVVDSDERARYKLTKSLRKSIRPRRKHVFKRWIEYEGLQPQPTDYKMVNEYIEQRFDVLYKDAPVTVTLRDLLLMDEQVTPTKKKYDLFFQTDLNRKYEIAILRDPCFGKEEAIQAAMTCVENIKNSYSAFDRSFGEASVPYSADSREVFTRMKALLVEQYPLWEETNPCPEIQANIDLYNSYVDSIRGVMPAFEERRVEILQLDTDYILALAKRMDAHVSRWLLSSDPAERNDLVASCEEIIRQARSHIGQASASHERQRAAIRVFNAAEEYFHKTCTE</sequence>
<protein>
    <submittedName>
        <fullName evidence="1">Uncharacterized protein</fullName>
    </submittedName>
</protein>
<evidence type="ECO:0000313" key="2">
    <source>
        <dbReference type="Proteomes" id="UP000823847"/>
    </source>
</evidence>
<gene>
    <name evidence="1" type="ORF">H9848_01510</name>
</gene>
<proteinExistence type="predicted"/>
<reference evidence="1" key="1">
    <citation type="journal article" date="2021" name="PeerJ">
        <title>Extensive microbial diversity within the chicken gut microbiome revealed by metagenomics and culture.</title>
        <authorList>
            <person name="Gilroy R."/>
            <person name="Ravi A."/>
            <person name="Getino M."/>
            <person name="Pursley I."/>
            <person name="Horton D.L."/>
            <person name="Alikhan N.F."/>
            <person name="Baker D."/>
            <person name="Gharbi K."/>
            <person name="Hall N."/>
            <person name="Watson M."/>
            <person name="Adriaenssens E.M."/>
            <person name="Foster-Nyarko E."/>
            <person name="Jarju S."/>
            <person name="Secka A."/>
            <person name="Antonio M."/>
            <person name="Oren A."/>
            <person name="Chaudhuri R.R."/>
            <person name="La Ragione R."/>
            <person name="Hildebrand F."/>
            <person name="Pallen M.J."/>
        </authorList>
    </citation>
    <scope>NUCLEOTIDE SEQUENCE</scope>
    <source>
        <strain evidence="1">ChiHecec2B26-12326</strain>
    </source>
</reference>
<reference evidence="1" key="2">
    <citation type="submission" date="2021-04" db="EMBL/GenBank/DDBJ databases">
        <authorList>
            <person name="Gilroy R."/>
        </authorList>
    </citation>
    <scope>NUCLEOTIDE SEQUENCE</scope>
    <source>
        <strain evidence="1">ChiHecec2B26-12326</strain>
    </source>
</reference>
<organism evidence="1 2">
    <name type="scientific">Candidatus Parabacteroides intestinigallinarum</name>
    <dbReference type="NCBI Taxonomy" id="2838722"/>
    <lineage>
        <taxon>Bacteria</taxon>
        <taxon>Pseudomonadati</taxon>
        <taxon>Bacteroidota</taxon>
        <taxon>Bacteroidia</taxon>
        <taxon>Bacteroidales</taxon>
        <taxon>Tannerellaceae</taxon>
        <taxon>Parabacteroides</taxon>
    </lineage>
</organism>
<dbReference type="AlphaFoldDB" id="A0A9D2BP38"/>
<name>A0A9D2BP38_9BACT</name>